<dbReference type="EMBL" id="CATOUU010000841">
    <property type="protein sequence ID" value="CAI9953802.1"/>
    <property type="molecule type" value="Genomic_DNA"/>
</dbReference>
<sequence>MSLLTSQSFGDAFVKVISKKTDILFFNILDAHKEYLSRQNGAKFDIWKNMSQTLNISAKKIHDYYHNTWSKQFYDNISEYREQIKKLVHSSFCQFGIQETVKNVQEQLKNEFPELNLHFQTLYQYVNYQVKNKCKTQLKHPKQQLNLKNGVETKNIKFSEISEPVFNFTFNVFEDETPKTAEITNSVSVEPNEETSPMLDFDSL</sequence>
<dbReference type="EMBL" id="CAXDID020000174">
    <property type="protein sequence ID" value="CAL6048261.1"/>
    <property type="molecule type" value="Genomic_DNA"/>
</dbReference>
<evidence type="ECO:0000313" key="3">
    <source>
        <dbReference type="Proteomes" id="UP001642409"/>
    </source>
</evidence>
<comment type="caution">
    <text evidence="1">The sequence shown here is derived from an EMBL/GenBank/DDBJ whole genome shotgun (WGS) entry which is preliminary data.</text>
</comment>
<reference evidence="1" key="1">
    <citation type="submission" date="2023-06" db="EMBL/GenBank/DDBJ databases">
        <authorList>
            <person name="Kurt Z."/>
        </authorList>
    </citation>
    <scope>NUCLEOTIDE SEQUENCE</scope>
</reference>
<keyword evidence="3" id="KW-1185">Reference proteome</keyword>
<evidence type="ECO:0000313" key="1">
    <source>
        <dbReference type="EMBL" id="CAI9953802.1"/>
    </source>
</evidence>
<protein>
    <submittedName>
        <fullName evidence="1">Uncharacterized protein</fullName>
    </submittedName>
</protein>
<accession>A0AA86UJQ8</accession>
<organism evidence="1">
    <name type="scientific">Hexamita inflata</name>
    <dbReference type="NCBI Taxonomy" id="28002"/>
    <lineage>
        <taxon>Eukaryota</taxon>
        <taxon>Metamonada</taxon>
        <taxon>Diplomonadida</taxon>
        <taxon>Hexamitidae</taxon>
        <taxon>Hexamitinae</taxon>
        <taxon>Hexamita</taxon>
    </lineage>
</organism>
<dbReference type="Proteomes" id="UP001642409">
    <property type="component" value="Unassembled WGS sequence"/>
</dbReference>
<proteinExistence type="predicted"/>
<reference evidence="2 3" key="2">
    <citation type="submission" date="2024-07" db="EMBL/GenBank/DDBJ databases">
        <authorList>
            <person name="Akdeniz Z."/>
        </authorList>
    </citation>
    <scope>NUCLEOTIDE SEQUENCE [LARGE SCALE GENOMIC DNA]</scope>
</reference>
<gene>
    <name evidence="1" type="ORF">HINF_LOCUS41447</name>
    <name evidence="2" type="ORF">HINF_LOCUS42606</name>
</gene>
<name>A0AA86UJQ8_9EUKA</name>
<evidence type="ECO:0000313" key="2">
    <source>
        <dbReference type="EMBL" id="CAL6048261.1"/>
    </source>
</evidence>
<dbReference type="AlphaFoldDB" id="A0AA86UJQ8"/>